<gene>
    <name evidence="1" type="ORF">LCGC14_0814770</name>
</gene>
<evidence type="ECO:0000313" key="1">
    <source>
        <dbReference type="EMBL" id="KKN32328.1"/>
    </source>
</evidence>
<name>A0A0F9ST48_9ZZZZ</name>
<sequence length="93" mass="10523">MRDYQQQLVDLQNVVIKGLRSIRRRRLLKYAYPIVLEGEEGVIIRDLGVLIAVGDKECQLEKYAGSVFFEKSPVLCSREFPVPGLGETPVTSQ</sequence>
<protein>
    <submittedName>
        <fullName evidence="1">Uncharacterized protein</fullName>
    </submittedName>
</protein>
<comment type="caution">
    <text evidence="1">The sequence shown here is derived from an EMBL/GenBank/DDBJ whole genome shotgun (WGS) entry which is preliminary data.</text>
</comment>
<reference evidence="1" key="1">
    <citation type="journal article" date="2015" name="Nature">
        <title>Complex archaea that bridge the gap between prokaryotes and eukaryotes.</title>
        <authorList>
            <person name="Spang A."/>
            <person name="Saw J.H."/>
            <person name="Jorgensen S.L."/>
            <person name="Zaremba-Niedzwiedzka K."/>
            <person name="Martijn J."/>
            <person name="Lind A.E."/>
            <person name="van Eijk R."/>
            <person name="Schleper C."/>
            <person name="Guy L."/>
            <person name="Ettema T.J."/>
        </authorList>
    </citation>
    <scope>NUCLEOTIDE SEQUENCE</scope>
</reference>
<proteinExistence type="predicted"/>
<dbReference type="EMBL" id="LAZR01002259">
    <property type="protein sequence ID" value="KKN32328.1"/>
    <property type="molecule type" value="Genomic_DNA"/>
</dbReference>
<dbReference type="AlphaFoldDB" id="A0A0F9ST48"/>
<accession>A0A0F9ST48</accession>
<organism evidence="1">
    <name type="scientific">marine sediment metagenome</name>
    <dbReference type="NCBI Taxonomy" id="412755"/>
    <lineage>
        <taxon>unclassified sequences</taxon>
        <taxon>metagenomes</taxon>
        <taxon>ecological metagenomes</taxon>
    </lineage>
</organism>